<sequence length="85" mass="9651">MMTGTINLMYSSRDMLSFTRIIRASTTNRASILRAFTSGKVIFGIRSHDFTDMGVEIFDEFRYGKLHGENLQKYADKEKNDGGSC</sequence>
<keyword evidence="2" id="KW-1185">Reference proteome</keyword>
<dbReference type="Proteomes" id="UP000823775">
    <property type="component" value="Unassembled WGS sequence"/>
</dbReference>
<evidence type="ECO:0000313" key="1">
    <source>
        <dbReference type="EMBL" id="MCD7470130.1"/>
    </source>
</evidence>
<comment type="caution">
    <text evidence="1">The sequence shown here is derived from an EMBL/GenBank/DDBJ whole genome shotgun (WGS) entry which is preliminary data.</text>
</comment>
<dbReference type="EMBL" id="JACEIK010001528">
    <property type="protein sequence ID" value="MCD7470130.1"/>
    <property type="molecule type" value="Genomic_DNA"/>
</dbReference>
<gene>
    <name evidence="1" type="primary">SAT1_3</name>
    <name evidence="1" type="ORF">HAX54_009715</name>
</gene>
<name>A0ABS8TGP5_DATST</name>
<proteinExistence type="predicted"/>
<reference evidence="1 2" key="1">
    <citation type="journal article" date="2021" name="BMC Genomics">
        <title>Datura genome reveals duplications of psychoactive alkaloid biosynthetic genes and high mutation rate following tissue culture.</title>
        <authorList>
            <person name="Rajewski A."/>
            <person name="Carter-House D."/>
            <person name="Stajich J."/>
            <person name="Litt A."/>
        </authorList>
    </citation>
    <scope>NUCLEOTIDE SEQUENCE [LARGE SCALE GENOMIC DNA]</scope>
    <source>
        <strain evidence="1">AR-01</strain>
    </source>
</reference>
<accession>A0ABS8TGP5</accession>
<organism evidence="1 2">
    <name type="scientific">Datura stramonium</name>
    <name type="common">Jimsonweed</name>
    <name type="synonym">Common thornapple</name>
    <dbReference type="NCBI Taxonomy" id="4076"/>
    <lineage>
        <taxon>Eukaryota</taxon>
        <taxon>Viridiplantae</taxon>
        <taxon>Streptophyta</taxon>
        <taxon>Embryophyta</taxon>
        <taxon>Tracheophyta</taxon>
        <taxon>Spermatophyta</taxon>
        <taxon>Magnoliopsida</taxon>
        <taxon>eudicotyledons</taxon>
        <taxon>Gunneridae</taxon>
        <taxon>Pentapetalae</taxon>
        <taxon>asterids</taxon>
        <taxon>lamiids</taxon>
        <taxon>Solanales</taxon>
        <taxon>Solanaceae</taxon>
        <taxon>Solanoideae</taxon>
        <taxon>Datureae</taxon>
        <taxon>Datura</taxon>
    </lineage>
</organism>
<evidence type="ECO:0000313" key="2">
    <source>
        <dbReference type="Proteomes" id="UP000823775"/>
    </source>
</evidence>
<protein>
    <submittedName>
        <fullName evidence="1">Diamine acetyltransferase 1</fullName>
    </submittedName>
</protein>